<evidence type="ECO:0000259" key="4">
    <source>
        <dbReference type="PROSITE" id="PS50043"/>
    </source>
</evidence>
<keyword evidence="2" id="KW-0238">DNA-binding</keyword>
<organism evidence="5 6">
    <name type="scientific">Maritimibacter dapengensis</name>
    <dbReference type="NCBI Taxonomy" id="2836868"/>
    <lineage>
        <taxon>Bacteria</taxon>
        <taxon>Pseudomonadati</taxon>
        <taxon>Pseudomonadota</taxon>
        <taxon>Alphaproteobacteria</taxon>
        <taxon>Rhodobacterales</taxon>
        <taxon>Roseobacteraceae</taxon>
        <taxon>Maritimibacter</taxon>
    </lineage>
</organism>
<evidence type="ECO:0000313" key="6">
    <source>
        <dbReference type="Proteomes" id="UP000756530"/>
    </source>
</evidence>
<dbReference type="Pfam" id="PF00196">
    <property type="entry name" value="GerE"/>
    <property type="match status" value="1"/>
</dbReference>
<dbReference type="SMART" id="SM00421">
    <property type="entry name" value="HTH_LUXR"/>
    <property type="match status" value="1"/>
</dbReference>
<dbReference type="InterPro" id="IPR005143">
    <property type="entry name" value="TF_LuxR_autoind-bd_dom"/>
</dbReference>
<evidence type="ECO:0000256" key="2">
    <source>
        <dbReference type="ARBA" id="ARBA00023125"/>
    </source>
</evidence>
<dbReference type="PROSITE" id="PS50043">
    <property type="entry name" value="HTH_LUXR_2"/>
    <property type="match status" value="1"/>
</dbReference>
<gene>
    <name evidence="5" type="ORF">KJP28_10945</name>
</gene>
<dbReference type="Proteomes" id="UP000756530">
    <property type="component" value="Unassembled WGS sequence"/>
</dbReference>
<evidence type="ECO:0000256" key="3">
    <source>
        <dbReference type="ARBA" id="ARBA00023163"/>
    </source>
</evidence>
<dbReference type="CDD" id="cd06170">
    <property type="entry name" value="LuxR_C_like"/>
    <property type="match status" value="1"/>
</dbReference>
<name>A0ABS6T2M2_9RHOB</name>
<dbReference type="PANTHER" id="PTHR44688">
    <property type="entry name" value="DNA-BINDING TRANSCRIPTIONAL ACTIVATOR DEVR_DOSR"/>
    <property type="match status" value="1"/>
</dbReference>
<evidence type="ECO:0000313" key="5">
    <source>
        <dbReference type="EMBL" id="MBV7379445.1"/>
    </source>
</evidence>
<protein>
    <submittedName>
        <fullName evidence="5">LuxR family transcriptional regulator</fullName>
    </submittedName>
</protein>
<reference evidence="5 6" key="1">
    <citation type="submission" date="2021-05" db="EMBL/GenBank/DDBJ databases">
        <title>Culturable bacteria isolated from Daya Bay.</title>
        <authorList>
            <person name="Zheng W."/>
            <person name="Yu S."/>
            <person name="Huang Y."/>
        </authorList>
    </citation>
    <scope>NUCLEOTIDE SEQUENCE [LARGE SCALE GENOMIC DNA]</scope>
    <source>
        <strain evidence="5 6">DP4N28-5</strain>
    </source>
</reference>
<feature type="domain" description="HTH luxR-type" evidence="4">
    <location>
        <begin position="176"/>
        <end position="241"/>
    </location>
</feature>
<dbReference type="Pfam" id="PF03472">
    <property type="entry name" value="Autoind_bind"/>
    <property type="match status" value="1"/>
</dbReference>
<dbReference type="PANTHER" id="PTHR44688:SF16">
    <property type="entry name" value="DNA-BINDING TRANSCRIPTIONAL ACTIVATOR DEVR_DOSR"/>
    <property type="match status" value="1"/>
</dbReference>
<dbReference type="InterPro" id="IPR000792">
    <property type="entry name" value="Tscrpt_reg_LuxR_C"/>
</dbReference>
<accession>A0ABS6T2M2</accession>
<sequence length="261" mass="29653">MLEFLDQLVRTSSLQHVWHLNCVRMKSYGFDRLIYGYTKFATQHGVGELEDALFLTNHDPDYFNEFIGGKMFLHAPLTRWARQNRSGSTSWGTIWTDRANLSPEELNVIAFNQQMGVTAGYTIAVPTLSPRSYALFALTGARGHNQADLDRIWAEFGREIEVLCNLVHLKIASLPIETKRTKLSKRQLEALEWVAEGKSNQDVATIMGVSVPTIEKHLRLAREKLGVETTPQAVAKLTFLNQMYVRSHSDTFRLNDEIGKI</sequence>
<comment type="caution">
    <text evidence="5">The sequence shown here is derived from an EMBL/GenBank/DDBJ whole genome shotgun (WGS) entry which is preliminary data.</text>
</comment>
<keyword evidence="6" id="KW-1185">Reference proteome</keyword>
<proteinExistence type="predicted"/>
<dbReference type="EMBL" id="JAHUZE010000002">
    <property type="protein sequence ID" value="MBV7379445.1"/>
    <property type="molecule type" value="Genomic_DNA"/>
</dbReference>
<evidence type="ECO:0000256" key="1">
    <source>
        <dbReference type="ARBA" id="ARBA00023015"/>
    </source>
</evidence>
<keyword evidence="1" id="KW-0805">Transcription regulation</keyword>
<keyword evidence="3" id="KW-0804">Transcription</keyword>